<dbReference type="Gene3D" id="1.20.120.450">
    <property type="entry name" value="dinb family like domain"/>
    <property type="match status" value="1"/>
</dbReference>
<protein>
    <recommendedName>
        <fullName evidence="3">ClbS/DfsB family four-helix bundle protein</fullName>
    </recommendedName>
</protein>
<name>A0A2T0UB92_9SPHI</name>
<dbReference type="PANTHER" id="PTHR40658">
    <property type="match status" value="1"/>
</dbReference>
<dbReference type="EMBL" id="PVTH01000001">
    <property type="protein sequence ID" value="PRY55189.1"/>
    <property type="molecule type" value="Genomic_DNA"/>
</dbReference>
<dbReference type="PANTHER" id="PTHR40658:SF3">
    <property type="entry name" value="CLBS_DFSB FAMILY FOUR-HELIX BUNDLE PROTEIN"/>
    <property type="match status" value="1"/>
</dbReference>
<evidence type="ECO:0008006" key="3">
    <source>
        <dbReference type="Google" id="ProtNLM"/>
    </source>
</evidence>
<dbReference type="Pfam" id="PF08020">
    <property type="entry name" value="DUF1706"/>
    <property type="match status" value="1"/>
</dbReference>
<sequence length="173" mass="20333">MIPRNKHSLQDAIRKNYAQLRTELGQDLAPISDLPELDGHVKGTKMSLNNLVAYLNGWGQLVLKWIDKTDKRETVHLPETGYKWNQLGLLAQKFYTDHEADDYLTLCRKLDETVECVQLLIESKTNEQLYVKSWYKQWPLGRMIQFNTSSPYTNATIRIRKWKKIRIQQEQSP</sequence>
<dbReference type="OrthoDB" id="9786621at2"/>
<dbReference type="InterPro" id="IPR034660">
    <property type="entry name" value="DinB/YfiT-like"/>
</dbReference>
<dbReference type="RefSeq" id="WP_106290414.1">
    <property type="nucleotide sequence ID" value="NZ_PVTH01000001.1"/>
</dbReference>
<gene>
    <name evidence="1" type="ORF">B0I27_101157</name>
</gene>
<reference evidence="1 2" key="1">
    <citation type="submission" date="2018-03" db="EMBL/GenBank/DDBJ databases">
        <title>Genomic Encyclopedia of Type Strains, Phase III (KMG-III): the genomes of soil and plant-associated and newly described type strains.</title>
        <authorList>
            <person name="Whitman W."/>
        </authorList>
    </citation>
    <scope>NUCLEOTIDE SEQUENCE [LARGE SCALE GENOMIC DNA]</scope>
    <source>
        <strain evidence="1 2">CGMCC 1.9313</strain>
    </source>
</reference>
<proteinExistence type="predicted"/>
<dbReference type="PIRSF" id="PIRSF031551">
    <property type="entry name" value="DUF1706"/>
    <property type="match status" value="1"/>
</dbReference>
<evidence type="ECO:0000313" key="1">
    <source>
        <dbReference type="EMBL" id="PRY55189.1"/>
    </source>
</evidence>
<dbReference type="AlphaFoldDB" id="A0A2T0UB92"/>
<evidence type="ECO:0000313" key="2">
    <source>
        <dbReference type="Proteomes" id="UP000238034"/>
    </source>
</evidence>
<organism evidence="1 2">
    <name type="scientific">Arcticibacter pallidicorallinus</name>
    <dbReference type="NCBI Taxonomy" id="1259464"/>
    <lineage>
        <taxon>Bacteria</taxon>
        <taxon>Pseudomonadati</taxon>
        <taxon>Bacteroidota</taxon>
        <taxon>Sphingobacteriia</taxon>
        <taxon>Sphingobacteriales</taxon>
        <taxon>Sphingobacteriaceae</taxon>
        <taxon>Arcticibacter</taxon>
    </lineage>
</organism>
<keyword evidence="2" id="KW-1185">Reference proteome</keyword>
<dbReference type="Proteomes" id="UP000238034">
    <property type="component" value="Unassembled WGS sequence"/>
</dbReference>
<accession>A0A2T0UB92</accession>
<comment type="caution">
    <text evidence="1">The sequence shown here is derived from an EMBL/GenBank/DDBJ whole genome shotgun (WGS) entry which is preliminary data.</text>
</comment>
<dbReference type="InterPro" id="IPR012550">
    <property type="entry name" value="DUF1706"/>
</dbReference>